<feature type="compositionally biased region" description="Polar residues" evidence="6">
    <location>
        <begin position="370"/>
        <end position="380"/>
    </location>
</feature>
<feature type="transmembrane region" description="Helical" evidence="7">
    <location>
        <begin position="74"/>
        <end position="97"/>
    </location>
</feature>
<dbReference type="Proteomes" id="UP000799291">
    <property type="component" value="Unassembled WGS sequence"/>
</dbReference>
<feature type="transmembrane region" description="Helical" evidence="7">
    <location>
        <begin position="40"/>
        <end position="62"/>
    </location>
</feature>
<organism evidence="9 10">
    <name type="scientific">Lentithecium fluviatile CBS 122367</name>
    <dbReference type="NCBI Taxonomy" id="1168545"/>
    <lineage>
        <taxon>Eukaryota</taxon>
        <taxon>Fungi</taxon>
        <taxon>Dikarya</taxon>
        <taxon>Ascomycota</taxon>
        <taxon>Pezizomycotina</taxon>
        <taxon>Dothideomycetes</taxon>
        <taxon>Pleosporomycetidae</taxon>
        <taxon>Pleosporales</taxon>
        <taxon>Massarineae</taxon>
        <taxon>Lentitheciaceae</taxon>
        <taxon>Lentithecium</taxon>
    </lineage>
</organism>
<evidence type="ECO:0000313" key="10">
    <source>
        <dbReference type="Proteomes" id="UP000799291"/>
    </source>
</evidence>
<evidence type="ECO:0000256" key="6">
    <source>
        <dbReference type="SAM" id="MobiDB-lite"/>
    </source>
</evidence>
<protein>
    <recommendedName>
        <fullName evidence="8">Rhodopsin domain-containing protein</fullName>
    </recommendedName>
</protein>
<evidence type="ECO:0000256" key="4">
    <source>
        <dbReference type="ARBA" id="ARBA00023136"/>
    </source>
</evidence>
<reference evidence="9" key="1">
    <citation type="journal article" date="2020" name="Stud. Mycol.">
        <title>101 Dothideomycetes genomes: a test case for predicting lifestyles and emergence of pathogens.</title>
        <authorList>
            <person name="Haridas S."/>
            <person name="Albert R."/>
            <person name="Binder M."/>
            <person name="Bloem J."/>
            <person name="Labutti K."/>
            <person name="Salamov A."/>
            <person name="Andreopoulos B."/>
            <person name="Baker S."/>
            <person name="Barry K."/>
            <person name="Bills G."/>
            <person name="Bluhm B."/>
            <person name="Cannon C."/>
            <person name="Castanera R."/>
            <person name="Culley D."/>
            <person name="Daum C."/>
            <person name="Ezra D."/>
            <person name="Gonzalez J."/>
            <person name="Henrissat B."/>
            <person name="Kuo A."/>
            <person name="Liang C."/>
            <person name="Lipzen A."/>
            <person name="Lutzoni F."/>
            <person name="Magnuson J."/>
            <person name="Mondo S."/>
            <person name="Nolan M."/>
            <person name="Ohm R."/>
            <person name="Pangilinan J."/>
            <person name="Park H.-J."/>
            <person name="Ramirez L."/>
            <person name="Alfaro M."/>
            <person name="Sun H."/>
            <person name="Tritt A."/>
            <person name="Yoshinaga Y."/>
            <person name="Zwiers L.-H."/>
            <person name="Turgeon B."/>
            <person name="Goodwin S."/>
            <person name="Spatafora J."/>
            <person name="Crous P."/>
            <person name="Grigoriev I."/>
        </authorList>
    </citation>
    <scope>NUCLEOTIDE SEQUENCE</scope>
    <source>
        <strain evidence="9">CBS 122367</strain>
    </source>
</reference>
<keyword evidence="4 7" id="KW-0472">Membrane</keyword>
<dbReference type="InterPro" id="IPR049326">
    <property type="entry name" value="Rhodopsin_dom_fungi"/>
</dbReference>
<dbReference type="OrthoDB" id="444631at2759"/>
<feature type="transmembrane region" description="Helical" evidence="7">
    <location>
        <begin position="275"/>
        <end position="297"/>
    </location>
</feature>
<dbReference type="EMBL" id="MU005624">
    <property type="protein sequence ID" value="KAF2677288.1"/>
    <property type="molecule type" value="Genomic_DNA"/>
</dbReference>
<accession>A0A6G1IGS3</accession>
<evidence type="ECO:0000256" key="5">
    <source>
        <dbReference type="ARBA" id="ARBA00038359"/>
    </source>
</evidence>
<keyword evidence="2 7" id="KW-0812">Transmembrane</keyword>
<dbReference type="PANTHER" id="PTHR33048">
    <property type="entry name" value="PTH11-LIKE INTEGRAL MEMBRANE PROTEIN (AFU_ORTHOLOGUE AFUA_5G11245)"/>
    <property type="match status" value="1"/>
</dbReference>
<feature type="domain" description="Rhodopsin" evidence="8">
    <location>
        <begin position="59"/>
        <end position="299"/>
    </location>
</feature>
<evidence type="ECO:0000256" key="1">
    <source>
        <dbReference type="ARBA" id="ARBA00004141"/>
    </source>
</evidence>
<keyword evidence="3 7" id="KW-1133">Transmembrane helix</keyword>
<feature type="region of interest" description="Disordered" evidence="6">
    <location>
        <begin position="369"/>
        <end position="391"/>
    </location>
</feature>
<evidence type="ECO:0000313" key="9">
    <source>
        <dbReference type="EMBL" id="KAF2677288.1"/>
    </source>
</evidence>
<dbReference type="PANTHER" id="PTHR33048:SF158">
    <property type="entry name" value="MEMBRANE PROTEIN PTH11-LIKE, PUTATIVE-RELATED"/>
    <property type="match status" value="1"/>
</dbReference>
<gene>
    <name evidence="9" type="ORF">K458DRAFT_492010</name>
</gene>
<evidence type="ECO:0000256" key="2">
    <source>
        <dbReference type="ARBA" id="ARBA00022692"/>
    </source>
</evidence>
<feature type="region of interest" description="Disordered" evidence="6">
    <location>
        <begin position="1"/>
        <end position="20"/>
    </location>
</feature>
<dbReference type="GO" id="GO:0016020">
    <property type="term" value="C:membrane"/>
    <property type="evidence" value="ECO:0007669"/>
    <property type="project" value="UniProtKB-SubCell"/>
</dbReference>
<dbReference type="Pfam" id="PF20684">
    <property type="entry name" value="Fung_rhodopsin"/>
    <property type="match status" value="1"/>
</dbReference>
<keyword evidence="10" id="KW-1185">Reference proteome</keyword>
<sequence>MAPAPQQMAGQMPDFTKTPLVPPPQGTTSNFIDPVSRTPMAMAVSAVMLALSFSSIVGRFYARKFVLNTVGWDDWTGLAGWIFSAEYTVYAMVLFSRPGMGPHMWDIPGIVFFDNKFGLRLLFTEVMYCPSAYLVKLSIFLLYKRIFVAPGGRAKKFIMGGLYGSSVLYFVLFILSFAFCTKSTSVVDGGECHTKGAYVTWALAAINLVTDIYLLAIPPFVISRLNITTQRKFAVSAIFLFGIAATITSIISVYYRVAVSRDSLDFSWNIVPAAVATICELNLGVVCSSLPAMNVLFHRRRHQQRTDGGYVSATRNGWSLNNLVSRVTNRVRPNSTIKADTNFSQHNTVGERDIVKLIDITQYSVAIEPKNTSMDGSSNPSPAPSSHGARV</sequence>
<feature type="transmembrane region" description="Helical" evidence="7">
    <location>
        <begin position="157"/>
        <end position="179"/>
    </location>
</feature>
<dbReference type="InterPro" id="IPR052337">
    <property type="entry name" value="SAT4-like"/>
</dbReference>
<feature type="transmembrane region" description="Helical" evidence="7">
    <location>
        <begin position="117"/>
        <end position="136"/>
    </location>
</feature>
<comment type="similarity">
    <text evidence="5">Belongs to the SAT4 family.</text>
</comment>
<evidence type="ECO:0000256" key="3">
    <source>
        <dbReference type="ARBA" id="ARBA00022989"/>
    </source>
</evidence>
<proteinExistence type="inferred from homology"/>
<feature type="transmembrane region" description="Helical" evidence="7">
    <location>
        <begin position="199"/>
        <end position="221"/>
    </location>
</feature>
<evidence type="ECO:0000256" key="7">
    <source>
        <dbReference type="SAM" id="Phobius"/>
    </source>
</evidence>
<feature type="transmembrane region" description="Helical" evidence="7">
    <location>
        <begin position="233"/>
        <end position="255"/>
    </location>
</feature>
<dbReference type="AlphaFoldDB" id="A0A6G1IGS3"/>
<comment type="subcellular location">
    <subcellularLocation>
        <location evidence="1">Membrane</location>
        <topology evidence="1">Multi-pass membrane protein</topology>
    </subcellularLocation>
</comment>
<evidence type="ECO:0000259" key="8">
    <source>
        <dbReference type="Pfam" id="PF20684"/>
    </source>
</evidence>
<name>A0A6G1IGS3_9PLEO</name>